<dbReference type="InterPro" id="IPR036465">
    <property type="entry name" value="vWFA_dom_sf"/>
</dbReference>
<dbReference type="RefSeq" id="WP_154208334.1">
    <property type="nucleotide sequence ID" value="NZ_WJYN01000009.1"/>
</dbReference>
<feature type="domain" description="PilY1 beta-propeller" evidence="4">
    <location>
        <begin position="600"/>
        <end position="923"/>
    </location>
</feature>
<comment type="caution">
    <text evidence="5">The sequence shown here is derived from an EMBL/GenBank/DDBJ whole genome shotgun (WGS) entry which is preliminary data.</text>
</comment>
<keyword evidence="2" id="KW-0106">Calcium</keyword>
<proteinExistence type="predicted"/>
<dbReference type="AlphaFoldDB" id="A0A7X2HQY5"/>
<feature type="signal peptide" evidence="3">
    <location>
        <begin position="1"/>
        <end position="25"/>
    </location>
</feature>
<evidence type="ECO:0000313" key="5">
    <source>
        <dbReference type="EMBL" id="MRT01050.1"/>
    </source>
</evidence>
<evidence type="ECO:0000259" key="4">
    <source>
        <dbReference type="Pfam" id="PF05567"/>
    </source>
</evidence>
<dbReference type="Gene3D" id="3.40.50.410">
    <property type="entry name" value="von Willebrand factor, type A domain"/>
    <property type="match status" value="1"/>
</dbReference>
<gene>
    <name evidence="5" type="ORF">GJQ57_20605</name>
</gene>
<organism evidence="5 6">
    <name type="scientific">Ralstonia pickettii</name>
    <name type="common">Burkholderia pickettii</name>
    <dbReference type="NCBI Taxonomy" id="329"/>
    <lineage>
        <taxon>Bacteria</taxon>
        <taxon>Pseudomonadati</taxon>
        <taxon>Pseudomonadota</taxon>
        <taxon>Betaproteobacteria</taxon>
        <taxon>Burkholderiales</taxon>
        <taxon>Burkholderiaceae</taxon>
        <taxon>Ralstonia</taxon>
    </lineage>
</organism>
<sequence length="1122" mass="117784">MKTQSPLVKALALLISSLLPLTTNAALLTIAQYPLFLSSNTATPNILVVYDNSQSMDGTMAGKLIAGNDPTTRGNIARSVITSTISNYRTQFNWGLATFDAPGPSLYNTYAYFFGSASTMVFTNDCVNGISASKGGLRCVPNPQSGASYSYLTYELSGDDPAINDVLYYNGTWPYPWAIGLSGGTTSNPNTNYNGCQNHANVSTWNSGDFSGCQQVGFTPTDAGFLPGNPPYSRMIWLPRAWGYYANISGSGKMMEAVQADSTSHYQNLIDYLAPETNSSSAASGHSKLEIKNGAVATPLSGSLQTARSYFAGSLSGYSTPVTQSCQKNFVLLATDGNPTGKTDGSMWALSDQQSTYNSSTGQWTFSNAANDVFSQITALRSTSVKGYTSPFDIQTYVVGMGSTVSNPASVAVLNQMAKLGGTGNAYLSSDPATLQQQFQSIAADITTKVAAASAVSLNAGSWGSGTALYQAKFSSADWSGQLLAYAINSDGSIGSQLWDAGQQINSQNWDTGRQILTYKPSAALGARGIPFRWPVSPGSPKATEMDAAQSTKLNYNASQTTNDGYGAQRVSYLRGNNANEANTCGSCTPSFRNRPTSKLGDIIHSSPNYVGAPAFNYPDNMESAPYSAFVSTWRNRTPMIYVGANDGMLHGINASTGKESMAYVPAAIYSNLSVLTAPTYTHQYFVDGSVTVGDTFYKGGWHTLLTGALAGGGQGIFALDVTDPSKFTESTASQVARWEFTDANDADMGYSFGQPLIVKTNNGRWSVIVANGYNSTQSDGAASTTGHAVLFVLDAETGAITAKIDTNAGTTAAPNGLSGPVAVDTNGDGIADVVYAGDLAGNMWKFDLSSSTVSNWGVAFGTAGSPQPLFSTGGQPITVRPDVTRNLQGNYLLVFGTGQYFTTTDTASTAGQTFYGIIDKGATVSGLSNLQQQSVLGTTTGPDSNTYRITTHAVGAPTLDALRSGDNAISLGSYNSSKLGWYINLPTTGERAVTDATIRSGRVIFNTVIPSTAQCSAGGTGWVMELDVFTGNRLDSPTFDTNGDGVINNSDLLQYGGSPANTSGRQVGSIPAAPGFLQPIQAPGASPFENKYVNTSAGAIQVIGETAGKGSRGRVSWRQLN</sequence>
<evidence type="ECO:0000313" key="6">
    <source>
        <dbReference type="Proteomes" id="UP000441032"/>
    </source>
</evidence>
<accession>A0A7X2HQY5</accession>
<dbReference type="GO" id="GO:0046872">
    <property type="term" value="F:metal ion binding"/>
    <property type="evidence" value="ECO:0007669"/>
    <property type="project" value="UniProtKB-KW"/>
</dbReference>
<feature type="chain" id="PRO_5031282060" evidence="3">
    <location>
        <begin position="26"/>
        <end position="1122"/>
    </location>
</feature>
<dbReference type="Pfam" id="PF05567">
    <property type="entry name" value="T4P_PilY1"/>
    <property type="match status" value="1"/>
</dbReference>
<evidence type="ECO:0000256" key="2">
    <source>
        <dbReference type="ARBA" id="ARBA00022837"/>
    </source>
</evidence>
<reference evidence="5 6" key="1">
    <citation type="submission" date="2019-11" db="EMBL/GenBank/DDBJ databases">
        <title>Phenotypic characterization of an OXA-22 and OXA-60 co-producing Ralstonia pickettii clinical strain.</title>
        <authorList>
            <person name="He F."/>
        </authorList>
    </citation>
    <scope>NUCLEOTIDE SEQUENCE [LARGE SCALE GENOMIC DNA]</scope>
    <source>
        <strain evidence="5 6">PSLESD1</strain>
    </source>
</reference>
<dbReference type="Proteomes" id="UP000441032">
    <property type="component" value="Unassembled WGS sequence"/>
</dbReference>
<dbReference type="InterPro" id="IPR018247">
    <property type="entry name" value="EF_Hand_1_Ca_BS"/>
</dbReference>
<keyword evidence="3" id="KW-0732">Signal</keyword>
<dbReference type="EMBL" id="WJYN01000009">
    <property type="protein sequence ID" value="MRT01050.1"/>
    <property type="molecule type" value="Genomic_DNA"/>
</dbReference>
<evidence type="ECO:0000256" key="1">
    <source>
        <dbReference type="ARBA" id="ARBA00022723"/>
    </source>
</evidence>
<dbReference type="InterPro" id="IPR008707">
    <property type="entry name" value="B-propeller_PilY1"/>
</dbReference>
<protein>
    <submittedName>
        <fullName evidence="5">Pilus assembly protein PilY</fullName>
    </submittedName>
</protein>
<name>A0A7X2HQY5_RALPI</name>
<evidence type="ECO:0000256" key="3">
    <source>
        <dbReference type="SAM" id="SignalP"/>
    </source>
</evidence>
<dbReference type="SUPFAM" id="SSF53300">
    <property type="entry name" value="vWA-like"/>
    <property type="match status" value="1"/>
</dbReference>
<dbReference type="PROSITE" id="PS00018">
    <property type="entry name" value="EF_HAND_1"/>
    <property type="match status" value="1"/>
</dbReference>
<keyword evidence="1" id="KW-0479">Metal-binding</keyword>